<name>A0AA96WQE3_LEPBY</name>
<dbReference type="Pfam" id="PF00535">
    <property type="entry name" value="Glycos_transf_2"/>
    <property type="match status" value="1"/>
</dbReference>
<evidence type="ECO:0000259" key="4">
    <source>
        <dbReference type="Pfam" id="PF00535"/>
    </source>
</evidence>
<evidence type="ECO:0000313" key="5">
    <source>
        <dbReference type="EMBL" id="WNZ44001.1"/>
    </source>
</evidence>
<dbReference type="SUPFAM" id="SSF53448">
    <property type="entry name" value="Nucleotide-diphospho-sugar transferases"/>
    <property type="match status" value="1"/>
</dbReference>
<dbReference type="InterPro" id="IPR029044">
    <property type="entry name" value="Nucleotide-diphossugar_trans"/>
</dbReference>
<sequence>MSLSVCVLIRAKNEVKDIGKTLQLVAEQSVPCEIVVVDSGSTDGTVELVKQCPQVKLVEMPPSEFTFGRSLNLGFTATQADVVICLSAHAFPCDREWVATLLQYFENPRVAGAYGRQVAQPDAYPTVARECSEFYTLERRIQNNPDNFDDRYFSNANSAIRRCCWEQYPFDETLPYSEDQDWAFQMLTLGYELIYEPGAAVYHSHNESLQQVFRRACREATAMRILHPTQIRLKTVIGVFLRSVVADTKFILQHKKNLVWILRASAHRLLTAYALFLSHRYP</sequence>
<protein>
    <submittedName>
        <fullName evidence="5">Glycosyltransferase family 2 protein</fullName>
        <ecNumber evidence="5">2.4.-.-</ecNumber>
    </submittedName>
</protein>
<comment type="similarity">
    <text evidence="1">Belongs to the glycosyltransferase 2 family.</text>
</comment>
<reference evidence="5" key="2">
    <citation type="submission" date="2023-07" db="EMBL/GenBank/DDBJ databases">
        <authorList>
            <person name="Bai X.-H."/>
            <person name="Wang H.-H."/>
            <person name="Wang J."/>
            <person name="Ma M.-Y."/>
            <person name="Hu H.-H."/>
            <person name="Song Z.-L."/>
            <person name="Ma H.-G."/>
            <person name="Fan Y."/>
            <person name="Du C.-Y."/>
            <person name="Xu J.-C."/>
        </authorList>
    </citation>
    <scope>NUCLEOTIDE SEQUENCE</scope>
    <source>
        <strain evidence="5">CZ1</strain>
    </source>
</reference>
<dbReference type="InterPro" id="IPR001173">
    <property type="entry name" value="Glyco_trans_2-like"/>
</dbReference>
<dbReference type="GO" id="GO:0016757">
    <property type="term" value="F:glycosyltransferase activity"/>
    <property type="evidence" value="ECO:0007669"/>
    <property type="project" value="UniProtKB-KW"/>
</dbReference>
<dbReference type="PANTHER" id="PTHR43630:SF1">
    <property type="entry name" value="POLY-BETA-1,6-N-ACETYL-D-GLUCOSAMINE SYNTHASE"/>
    <property type="match status" value="1"/>
</dbReference>
<evidence type="ECO:0000256" key="1">
    <source>
        <dbReference type="ARBA" id="ARBA00006739"/>
    </source>
</evidence>
<accession>A0AA96WQE3</accession>
<dbReference type="PANTHER" id="PTHR43630">
    <property type="entry name" value="POLY-BETA-1,6-N-ACETYL-D-GLUCOSAMINE SYNTHASE"/>
    <property type="match status" value="1"/>
</dbReference>
<dbReference type="EMBL" id="CP130144">
    <property type="protein sequence ID" value="WNZ44001.1"/>
    <property type="molecule type" value="Genomic_DNA"/>
</dbReference>
<dbReference type="Gene3D" id="3.90.550.10">
    <property type="entry name" value="Spore Coat Polysaccharide Biosynthesis Protein SpsA, Chain A"/>
    <property type="match status" value="1"/>
</dbReference>
<dbReference type="AlphaFoldDB" id="A0AA96WQE3"/>
<reference evidence="5" key="1">
    <citation type="journal article" date="2023" name="Plants (Basel)">
        <title>Genomic Analysis of Leptolyngbya boryana CZ1 Reveals Efficient Carbon Fixation Modules.</title>
        <authorList>
            <person name="Bai X."/>
            <person name="Wang H."/>
            <person name="Cheng W."/>
            <person name="Wang J."/>
            <person name="Ma M."/>
            <person name="Hu H."/>
            <person name="Song Z."/>
            <person name="Ma H."/>
            <person name="Fan Y."/>
            <person name="Du C."/>
            <person name="Xu J."/>
        </authorList>
    </citation>
    <scope>NUCLEOTIDE SEQUENCE</scope>
    <source>
        <strain evidence="5">CZ1</strain>
    </source>
</reference>
<feature type="domain" description="Glycosyltransferase 2-like" evidence="4">
    <location>
        <begin position="6"/>
        <end position="162"/>
    </location>
</feature>
<keyword evidence="2 5" id="KW-0328">Glycosyltransferase</keyword>
<proteinExistence type="inferred from homology"/>
<evidence type="ECO:0000256" key="3">
    <source>
        <dbReference type="ARBA" id="ARBA00022679"/>
    </source>
</evidence>
<evidence type="ECO:0000256" key="2">
    <source>
        <dbReference type="ARBA" id="ARBA00022676"/>
    </source>
</evidence>
<gene>
    <name evidence="5" type="ORF">Q2T42_19395</name>
</gene>
<keyword evidence="3 5" id="KW-0808">Transferase</keyword>
<organism evidence="5">
    <name type="scientific">Leptolyngbya boryana CZ1</name>
    <dbReference type="NCBI Taxonomy" id="3060204"/>
    <lineage>
        <taxon>Bacteria</taxon>
        <taxon>Bacillati</taxon>
        <taxon>Cyanobacteriota</taxon>
        <taxon>Cyanophyceae</taxon>
        <taxon>Leptolyngbyales</taxon>
        <taxon>Leptolyngbyaceae</taxon>
        <taxon>Leptolyngbya group</taxon>
        <taxon>Leptolyngbya</taxon>
    </lineage>
</organism>
<dbReference type="RefSeq" id="WP_316426185.1">
    <property type="nucleotide sequence ID" value="NZ_CP130144.1"/>
</dbReference>
<dbReference type="EC" id="2.4.-.-" evidence="5"/>